<dbReference type="EMBL" id="AAYY01000003">
    <property type="protein sequence ID" value="EDP44374.1"/>
    <property type="molecule type" value="Genomic_DNA"/>
</dbReference>
<dbReference type="Pfam" id="PF10294">
    <property type="entry name" value="Methyltransf_16"/>
    <property type="match status" value="1"/>
</dbReference>
<protein>
    <submittedName>
        <fullName evidence="1">Uncharacterized protein</fullName>
    </submittedName>
</protein>
<gene>
    <name evidence="1" type="ORF">MGL_0856</name>
</gene>
<accession>A8PVG3</accession>
<proteinExistence type="predicted"/>
<dbReference type="InterPro" id="IPR029063">
    <property type="entry name" value="SAM-dependent_MTases_sf"/>
</dbReference>
<dbReference type="STRING" id="425265.A8PVG3"/>
<dbReference type="AlphaFoldDB" id="A8PVG3"/>
<dbReference type="Proteomes" id="UP000008837">
    <property type="component" value="Unassembled WGS sequence"/>
</dbReference>
<dbReference type="KEGG" id="mgl:MGL_0856"/>
<organism evidence="1 2">
    <name type="scientific">Malassezia globosa (strain ATCC MYA-4612 / CBS 7966)</name>
    <name type="common">Dandruff-associated fungus</name>
    <dbReference type="NCBI Taxonomy" id="425265"/>
    <lineage>
        <taxon>Eukaryota</taxon>
        <taxon>Fungi</taxon>
        <taxon>Dikarya</taxon>
        <taxon>Basidiomycota</taxon>
        <taxon>Ustilaginomycotina</taxon>
        <taxon>Malasseziomycetes</taxon>
        <taxon>Malasseziales</taxon>
        <taxon>Malasseziaceae</taxon>
        <taxon>Malassezia</taxon>
    </lineage>
</organism>
<name>A8PVG3_MALGO</name>
<dbReference type="RefSeq" id="XP_001731588.1">
    <property type="nucleotide sequence ID" value="XM_001731536.1"/>
</dbReference>
<dbReference type="PANTHER" id="PTHR14614">
    <property type="entry name" value="HEPATOCELLULAR CARCINOMA-ASSOCIATED ANTIGEN"/>
    <property type="match status" value="1"/>
</dbReference>
<comment type="caution">
    <text evidence="1">The sequence shown here is derived from an EMBL/GenBank/DDBJ whole genome shotgun (WGS) entry which is preliminary data.</text>
</comment>
<evidence type="ECO:0000313" key="1">
    <source>
        <dbReference type="EMBL" id="EDP44374.1"/>
    </source>
</evidence>
<keyword evidence="2" id="KW-1185">Reference proteome</keyword>
<reference evidence="1 2" key="1">
    <citation type="journal article" date="2007" name="Proc. Natl. Acad. Sci. U.S.A.">
        <title>Dandruff-associated Malassezia genomes reveal convergent and divergent virulence traits shared with plant and human fungal pathogens.</title>
        <authorList>
            <person name="Xu J."/>
            <person name="Saunders C.W."/>
            <person name="Hu P."/>
            <person name="Grant R.A."/>
            <person name="Boekhout T."/>
            <person name="Kuramae E.E."/>
            <person name="Kronstad J.W."/>
            <person name="Deangelis Y.M."/>
            <person name="Reeder N.L."/>
            <person name="Johnstone K.R."/>
            <person name="Leland M."/>
            <person name="Fieno A.M."/>
            <person name="Begley W.M."/>
            <person name="Sun Y."/>
            <person name="Lacey M.P."/>
            <person name="Chaudhary T."/>
            <person name="Keough T."/>
            <person name="Chu L."/>
            <person name="Sears R."/>
            <person name="Yuan B."/>
            <person name="Dawson T.L.Jr."/>
        </authorList>
    </citation>
    <scope>NUCLEOTIDE SEQUENCE [LARGE SCALE GENOMIC DNA]</scope>
    <source>
        <strain evidence="2">ATCC MYA-4612 / CBS 7966</strain>
    </source>
</reference>
<dbReference type="GO" id="GO:0008757">
    <property type="term" value="F:S-adenosylmethionine-dependent methyltransferase activity"/>
    <property type="evidence" value="ECO:0007669"/>
    <property type="project" value="UniProtKB-ARBA"/>
</dbReference>
<dbReference type="Gene3D" id="3.40.50.150">
    <property type="entry name" value="Vaccinia Virus protein VP39"/>
    <property type="match status" value="1"/>
</dbReference>
<dbReference type="PANTHER" id="PTHR14614:SF147">
    <property type="entry name" value="S-ADENOSYLMETHIONINE-DEPENDENT METHYLTRANSFERASE OF THE SEVEN BETA-STRAND FAMILY"/>
    <property type="match status" value="1"/>
</dbReference>
<evidence type="ECO:0000313" key="2">
    <source>
        <dbReference type="Proteomes" id="UP000008837"/>
    </source>
</evidence>
<dbReference type="InParanoid" id="A8PVG3"/>
<dbReference type="VEuPathDB" id="FungiDB:MGL_0856"/>
<dbReference type="OMA" id="ESHYELF"/>
<sequence length="434" mass="47601">MSEWANEARAALALPPTSALPRLRTEPTLASMESALRHVDILYGSAEQRPADLDDELLDELDAARADPTERSFVLDWLTRVVETELSWISDTHSRRAATEHAAQILSGCTSALDDGDIVREFTFPLQDETGVPPHIQTAQNTTVPSPSCASFSSVPGARMSVSVCVRDAPLPPSDAHSVQGAAQAADAVGVQTYASSVILCDLLVRCPSAWHQCLEVSSRPKSTWLNERAFRVMELGAGTGIVGMVAAHVVSHIFGQWTNACRPTVYVTDYHADVMKNLFYNVEHYLHVPEEHVDVQCMPLDWRALHDLVYPERAHGQSVACTPPAPQSISLLLVADPVYDPMHATWLIAAIVYLLALPDTDADARAHIVLPVRTAGRLAGLYATVDDALAAQDARHGFRLAKRQQMRLPRRPGLGRQDESEYIWTELAWRATA</sequence>
<dbReference type="GeneID" id="5855894"/>
<dbReference type="InterPro" id="IPR019410">
    <property type="entry name" value="Methyltransf_16"/>
</dbReference>
<dbReference type="OrthoDB" id="433955at2759"/>